<dbReference type="InterPro" id="IPR001867">
    <property type="entry name" value="OmpR/PhoB-type_DNA-bd"/>
</dbReference>
<dbReference type="Gene3D" id="1.10.10.10">
    <property type="entry name" value="Winged helix-like DNA-binding domain superfamily/Winged helix DNA-binding domain"/>
    <property type="match status" value="1"/>
</dbReference>
<comment type="subcellular location">
    <subcellularLocation>
        <location evidence="1">Cytoplasm</location>
    </subcellularLocation>
</comment>
<feature type="domain" description="Response regulatory" evidence="8">
    <location>
        <begin position="2"/>
        <end position="118"/>
    </location>
</feature>
<dbReference type="Pfam" id="PF00486">
    <property type="entry name" value="Trans_reg_C"/>
    <property type="match status" value="1"/>
</dbReference>
<dbReference type="InterPro" id="IPR011006">
    <property type="entry name" value="CheY-like_superfamily"/>
</dbReference>
<dbReference type="GO" id="GO:0016301">
    <property type="term" value="F:kinase activity"/>
    <property type="evidence" value="ECO:0007669"/>
    <property type="project" value="UniProtKB-KW"/>
</dbReference>
<dbReference type="OrthoDB" id="3190595at2"/>
<organism evidence="9 10">
    <name type="scientific">Lysinibacillus macroides</name>
    <dbReference type="NCBI Taxonomy" id="33935"/>
    <lineage>
        <taxon>Bacteria</taxon>
        <taxon>Bacillati</taxon>
        <taxon>Bacillota</taxon>
        <taxon>Bacilli</taxon>
        <taxon>Bacillales</taxon>
        <taxon>Bacillaceae</taxon>
        <taxon>Lysinibacillus</taxon>
    </lineage>
</organism>
<evidence type="ECO:0000256" key="4">
    <source>
        <dbReference type="ARBA" id="ARBA00023015"/>
    </source>
</evidence>
<keyword evidence="9" id="KW-0808">Transferase</keyword>
<dbReference type="InterPro" id="IPR001789">
    <property type="entry name" value="Sig_transdc_resp-reg_receiver"/>
</dbReference>
<dbReference type="STRING" id="33935.ADM90_02330"/>
<gene>
    <name evidence="9" type="ORF">ADM90_02330</name>
</gene>
<dbReference type="Proteomes" id="UP000037977">
    <property type="component" value="Unassembled WGS sequence"/>
</dbReference>
<dbReference type="SUPFAM" id="SSF48452">
    <property type="entry name" value="TPR-like"/>
    <property type="match status" value="1"/>
</dbReference>
<evidence type="ECO:0000256" key="7">
    <source>
        <dbReference type="PROSITE-ProRule" id="PRU00169"/>
    </source>
</evidence>
<keyword evidence="4" id="KW-0805">Transcription regulation</keyword>
<name>A0A0M9DLB2_9BACI</name>
<feature type="modified residue" description="4-aspartylphosphate" evidence="7">
    <location>
        <position position="55"/>
    </location>
</feature>
<dbReference type="GO" id="GO:0005737">
    <property type="term" value="C:cytoplasm"/>
    <property type="evidence" value="ECO:0007669"/>
    <property type="project" value="UniProtKB-SubCell"/>
</dbReference>
<dbReference type="Gene3D" id="1.25.40.10">
    <property type="entry name" value="Tetratricopeptide repeat domain"/>
    <property type="match status" value="1"/>
</dbReference>
<comment type="similarity">
    <text evidence="2">Belongs to the AfsR/DnrI/RedD regulatory family.</text>
</comment>
<evidence type="ECO:0000313" key="9">
    <source>
        <dbReference type="EMBL" id="KOY83758.1"/>
    </source>
</evidence>
<keyword evidence="3" id="KW-0902">Two-component regulatory system</keyword>
<dbReference type="SMART" id="SM00448">
    <property type="entry name" value="REC"/>
    <property type="match status" value="1"/>
</dbReference>
<dbReference type="Gene3D" id="3.40.50.2300">
    <property type="match status" value="1"/>
</dbReference>
<dbReference type="SMART" id="SM01043">
    <property type="entry name" value="BTAD"/>
    <property type="match status" value="1"/>
</dbReference>
<dbReference type="Pfam" id="PF03704">
    <property type="entry name" value="BTAD"/>
    <property type="match status" value="1"/>
</dbReference>
<accession>A0A0M9DLB2</accession>
<dbReference type="InterPro" id="IPR011990">
    <property type="entry name" value="TPR-like_helical_dom_sf"/>
</dbReference>
<keyword evidence="10" id="KW-1185">Reference proteome</keyword>
<dbReference type="PANTHER" id="PTHR35807:SF2">
    <property type="entry name" value="TRANSCRIPTIONAL ACTIVATOR DOMAIN"/>
    <property type="match status" value="1"/>
</dbReference>
<dbReference type="InterPro" id="IPR005158">
    <property type="entry name" value="BTAD"/>
</dbReference>
<evidence type="ECO:0000259" key="8">
    <source>
        <dbReference type="PROSITE" id="PS50110"/>
    </source>
</evidence>
<sequence>MRIVLIDDEHLPLTRLRTLLEKSKVPGIEIVGEYTDSLTVLNHIEKLQPNVVFLDIVMPGMDGLALGEKIQELLPNVEIVFTTGFDQYAIDAFNLHAIDYLLKPIQIPRLEKTLERLGKISNKNKKATAQHTMLKLFGGLYVVSPDGHTQLMKWRTSKAKELFAYMLNHRNEVIYRDTILELFWPESDIDKASKQLYTAIYTIRQTLKHYGLDSIQISSPLLNSGYKLLVENAVVDVEQWLSRLKLLSRVQATTLEEHEQVFQMYTGDFLGDCDYLWAEGERERLRRLWLHHASQLSEFYSINQNYIAAVKVRERVQALCADEEENYFTLMKLYDLLNNAAAVEEQYLLLKKMLREHFAVEPCEEVESWYRSWKQINELSRMDAFS</sequence>
<dbReference type="SUPFAM" id="SSF46894">
    <property type="entry name" value="C-terminal effector domain of the bipartite response regulators"/>
    <property type="match status" value="1"/>
</dbReference>
<comment type="caution">
    <text evidence="9">The sequence shown here is derived from an EMBL/GenBank/DDBJ whole genome shotgun (WGS) entry which is preliminary data.</text>
</comment>
<evidence type="ECO:0000256" key="3">
    <source>
        <dbReference type="ARBA" id="ARBA00023012"/>
    </source>
</evidence>
<dbReference type="InterPro" id="IPR036388">
    <property type="entry name" value="WH-like_DNA-bd_sf"/>
</dbReference>
<dbReference type="EMBL" id="LGCI01000003">
    <property type="protein sequence ID" value="KOY83758.1"/>
    <property type="molecule type" value="Genomic_DNA"/>
</dbReference>
<keyword evidence="5" id="KW-0238">DNA-binding</keyword>
<dbReference type="GO" id="GO:0000160">
    <property type="term" value="P:phosphorelay signal transduction system"/>
    <property type="evidence" value="ECO:0007669"/>
    <property type="project" value="UniProtKB-KW"/>
</dbReference>
<evidence type="ECO:0000256" key="5">
    <source>
        <dbReference type="ARBA" id="ARBA00023125"/>
    </source>
</evidence>
<keyword evidence="6" id="KW-0804">Transcription</keyword>
<proteinExistence type="inferred from homology"/>
<dbReference type="Pfam" id="PF00072">
    <property type="entry name" value="Response_reg"/>
    <property type="match status" value="1"/>
</dbReference>
<dbReference type="InterPro" id="IPR016032">
    <property type="entry name" value="Sig_transdc_resp-reg_C-effctor"/>
</dbReference>
<dbReference type="SMART" id="SM00862">
    <property type="entry name" value="Trans_reg_C"/>
    <property type="match status" value="1"/>
</dbReference>
<dbReference type="GO" id="GO:0003677">
    <property type="term" value="F:DNA binding"/>
    <property type="evidence" value="ECO:0007669"/>
    <property type="project" value="UniProtKB-KW"/>
</dbReference>
<dbReference type="InterPro" id="IPR051677">
    <property type="entry name" value="AfsR-DnrI-RedD_regulator"/>
</dbReference>
<dbReference type="GO" id="GO:0006355">
    <property type="term" value="P:regulation of DNA-templated transcription"/>
    <property type="evidence" value="ECO:0007669"/>
    <property type="project" value="InterPro"/>
</dbReference>
<protein>
    <submittedName>
        <fullName evidence="9">Histidine kinase</fullName>
    </submittedName>
</protein>
<evidence type="ECO:0000256" key="6">
    <source>
        <dbReference type="ARBA" id="ARBA00023163"/>
    </source>
</evidence>
<dbReference type="RefSeq" id="WP_053993457.1">
    <property type="nucleotide sequence ID" value="NZ_CP065643.1"/>
</dbReference>
<dbReference type="PANTHER" id="PTHR35807">
    <property type="entry name" value="TRANSCRIPTIONAL REGULATOR REDD-RELATED"/>
    <property type="match status" value="1"/>
</dbReference>
<reference evidence="9 10" key="1">
    <citation type="submission" date="2015-07" db="EMBL/GenBank/DDBJ databases">
        <title>Genome sequencing project for genomic taxonomy and phylogenomics of Bacillus-like bacteria.</title>
        <authorList>
            <person name="Liu B."/>
            <person name="Wang J."/>
            <person name="Zhu Y."/>
            <person name="Liu G."/>
            <person name="Chen Q."/>
            <person name="Chen Z."/>
            <person name="Che J."/>
            <person name="Ge C."/>
            <person name="Shi H."/>
            <person name="Pan Z."/>
            <person name="Liu X."/>
        </authorList>
    </citation>
    <scope>NUCLEOTIDE SEQUENCE [LARGE SCALE GENOMIC DNA]</scope>
    <source>
        <strain evidence="9 10">DSM 54</strain>
    </source>
</reference>
<dbReference type="SUPFAM" id="SSF52172">
    <property type="entry name" value="CheY-like"/>
    <property type="match status" value="1"/>
</dbReference>
<evidence type="ECO:0000256" key="1">
    <source>
        <dbReference type="ARBA" id="ARBA00004496"/>
    </source>
</evidence>
<evidence type="ECO:0000256" key="2">
    <source>
        <dbReference type="ARBA" id="ARBA00005820"/>
    </source>
</evidence>
<evidence type="ECO:0000313" key="10">
    <source>
        <dbReference type="Proteomes" id="UP000037977"/>
    </source>
</evidence>
<dbReference type="AlphaFoldDB" id="A0A0M9DLB2"/>
<keyword evidence="7" id="KW-0597">Phosphoprotein</keyword>
<keyword evidence="9" id="KW-0418">Kinase</keyword>
<dbReference type="PROSITE" id="PS50110">
    <property type="entry name" value="RESPONSE_REGULATORY"/>
    <property type="match status" value="1"/>
</dbReference>
<dbReference type="PATRIC" id="fig|33935.3.peg.4655"/>